<dbReference type="EMBL" id="KV417718">
    <property type="protein sequence ID" value="KZP08565.1"/>
    <property type="molecule type" value="Genomic_DNA"/>
</dbReference>
<organism evidence="1 2">
    <name type="scientific">Athelia psychrophila</name>
    <dbReference type="NCBI Taxonomy" id="1759441"/>
    <lineage>
        <taxon>Eukaryota</taxon>
        <taxon>Fungi</taxon>
        <taxon>Dikarya</taxon>
        <taxon>Basidiomycota</taxon>
        <taxon>Agaricomycotina</taxon>
        <taxon>Agaricomycetes</taxon>
        <taxon>Agaricomycetidae</taxon>
        <taxon>Atheliales</taxon>
        <taxon>Atheliaceae</taxon>
        <taxon>Athelia</taxon>
    </lineage>
</organism>
<gene>
    <name evidence="1" type="ORF">FIBSPDRAFT_938912</name>
</gene>
<sequence length="287" mass="32246">MPCEVADALMRAPRLPRLRVQLDSGYPSHLVRSVSPVSLPWIQLTHLELNGCFSPPMHMMVALASNVVWLKVLVRRGTGWSGPELRIDTQPSISTLIISSPYCNGGPMEKYLDHLILPDLRQMTLNQPHRSVISLITRSACTLSSLNIETPDKSVILGLLAVSHALRELSITFHNVHHWGEMVEDLRLRLGMQLVPMLRSLVVHTSFTPDTSIHMERFADKIQSRWIPNNLSLGSSGIRSTLAHVRVVYSHDIFIPDPVLARLRRFVAEGLDMALLDGLNEDRDQLL</sequence>
<reference evidence="1 2" key="1">
    <citation type="journal article" date="2016" name="Mol. Biol. Evol.">
        <title>Comparative Genomics of Early-Diverging Mushroom-Forming Fungi Provides Insights into the Origins of Lignocellulose Decay Capabilities.</title>
        <authorList>
            <person name="Nagy L.G."/>
            <person name="Riley R."/>
            <person name="Tritt A."/>
            <person name="Adam C."/>
            <person name="Daum C."/>
            <person name="Floudas D."/>
            <person name="Sun H."/>
            <person name="Yadav J.S."/>
            <person name="Pangilinan J."/>
            <person name="Larsson K.H."/>
            <person name="Matsuura K."/>
            <person name="Barry K."/>
            <person name="Labutti K."/>
            <person name="Kuo R."/>
            <person name="Ohm R.A."/>
            <person name="Bhattacharya S.S."/>
            <person name="Shirouzu T."/>
            <person name="Yoshinaga Y."/>
            <person name="Martin F.M."/>
            <person name="Grigoriev I.V."/>
            <person name="Hibbett D.S."/>
        </authorList>
    </citation>
    <scope>NUCLEOTIDE SEQUENCE [LARGE SCALE GENOMIC DNA]</scope>
    <source>
        <strain evidence="1 2">CBS 109695</strain>
    </source>
</reference>
<name>A0A165XI31_9AGAM</name>
<protein>
    <recommendedName>
        <fullName evidence="3">F-box domain-containing protein</fullName>
    </recommendedName>
</protein>
<dbReference type="AlphaFoldDB" id="A0A165XI31"/>
<evidence type="ECO:0000313" key="1">
    <source>
        <dbReference type="EMBL" id="KZP08565.1"/>
    </source>
</evidence>
<evidence type="ECO:0000313" key="2">
    <source>
        <dbReference type="Proteomes" id="UP000076532"/>
    </source>
</evidence>
<accession>A0A165XI31</accession>
<evidence type="ECO:0008006" key="3">
    <source>
        <dbReference type="Google" id="ProtNLM"/>
    </source>
</evidence>
<keyword evidence="2" id="KW-1185">Reference proteome</keyword>
<dbReference type="Proteomes" id="UP000076532">
    <property type="component" value="Unassembled WGS sequence"/>
</dbReference>
<proteinExistence type="predicted"/>